<dbReference type="EMBL" id="PQFF01000331">
    <property type="protein sequence ID" value="RHZ59141.1"/>
    <property type="molecule type" value="Genomic_DNA"/>
</dbReference>
<gene>
    <name evidence="1" type="ORF">Glove_365g250</name>
</gene>
<dbReference type="AlphaFoldDB" id="A0A397H7S5"/>
<evidence type="ECO:0000313" key="2">
    <source>
        <dbReference type="Proteomes" id="UP000266861"/>
    </source>
</evidence>
<accession>A0A397H7S5</accession>
<evidence type="ECO:0000313" key="1">
    <source>
        <dbReference type="EMBL" id="RHZ59141.1"/>
    </source>
</evidence>
<proteinExistence type="predicted"/>
<protein>
    <submittedName>
        <fullName evidence="1">Uncharacterized protein</fullName>
    </submittedName>
</protein>
<comment type="caution">
    <text evidence="1">The sequence shown here is derived from an EMBL/GenBank/DDBJ whole genome shotgun (WGS) entry which is preliminary data.</text>
</comment>
<organism evidence="1 2">
    <name type="scientific">Diversispora epigaea</name>
    <dbReference type="NCBI Taxonomy" id="1348612"/>
    <lineage>
        <taxon>Eukaryota</taxon>
        <taxon>Fungi</taxon>
        <taxon>Fungi incertae sedis</taxon>
        <taxon>Mucoromycota</taxon>
        <taxon>Glomeromycotina</taxon>
        <taxon>Glomeromycetes</taxon>
        <taxon>Diversisporales</taxon>
        <taxon>Diversisporaceae</taxon>
        <taxon>Diversispora</taxon>
    </lineage>
</organism>
<dbReference type="Proteomes" id="UP000266861">
    <property type="component" value="Unassembled WGS sequence"/>
</dbReference>
<name>A0A397H7S5_9GLOM</name>
<sequence length="55" mass="6295">MASSSHEIAIIASTWLFLPMKSVESRNGYTESHRMYLASSSHKIGRIMEWMYGKS</sequence>
<reference evidence="1 2" key="1">
    <citation type="submission" date="2018-08" db="EMBL/GenBank/DDBJ databases">
        <title>Genome and evolution of the arbuscular mycorrhizal fungus Diversispora epigaea (formerly Glomus versiforme) and its bacterial endosymbionts.</title>
        <authorList>
            <person name="Sun X."/>
            <person name="Fei Z."/>
            <person name="Harrison M."/>
        </authorList>
    </citation>
    <scope>NUCLEOTIDE SEQUENCE [LARGE SCALE GENOMIC DNA]</scope>
    <source>
        <strain evidence="1 2">IT104</strain>
    </source>
</reference>
<keyword evidence="2" id="KW-1185">Reference proteome</keyword>